<keyword evidence="1" id="KW-0812">Transmembrane</keyword>
<reference evidence="2 3" key="1">
    <citation type="journal article" date="2005" name="Nature">
        <title>Initial sequence of the chimpanzee genome and comparison with the human genome.</title>
        <authorList>
            <consortium name="Chimpanzee sequencing and analysis consortium"/>
        </authorList>
    </citation>
    <scope>NUCLEOTIDE SEQUENCE [LARGE SCALE GENOMIC DNA]</scope>
</reference>
<evidence type="ECO:0000313" key="3">
    <source>
        <dbReference type="Proteomes" id="UP000002277"/>
    </source>
</evidence>
<dbReference type="OMA" id="WPHILAL"/>
<protein>
    <submittedName>
        <fullName evidence="1">Transmembrane emp24 domain trafficking protein 2</fullName>
    </submittedName>
    <submittedName>
        <fullName evidence="2">Transmembrane p24 trafficking protein 2</fullName>
    </submittedName>
</protein>
<dbReference type="Ensembl" id="ENSPTRT00000087512.1">
    <property type="protein sequence ID" value="ENSPTRP00000062335.1"/>
    <property type="gene ID" value="ENSPTRG00000047091.1"/>
</dbReference>
<reference evidence="2" key="3">
    <citation type="submission" date="2025-05" db="UniProtKB">
        <authorList>
            <consortium name="Ensembl"/>
        </authorList>
    </citation>
    <scope>IDENTIFICATION</scope>
</reference>
<organism evidence="1">
    <name type="scientific">Pan troglodytes</name>
    <name type="common">Chimpanzee</name>
    <dbReference type="NCBI Taxonomy" id="9598"/>
    <lineage>
        <taxon>Eukaryota</taxon>
        <taxon>Metazoa</taxon>
        <taxon>Chordata</taxon>
        <taxon>Craniata</taxon>
        <taxon>Vertebrata</taxon>
        <taxon>Euteleostomi</taxon>
        <taxon>Mammalia</taxon>
        <taxon>Eutheria</taxon>
        <taxon>Euarchontoglires</taxon>
        <taxon>Primates</taxon>
        <taxon>Haplorrhini</taxon>
        <taxon>Catarrhini</taxon>
        <taxon>Hominidae</taxon>
        <taxon>Pan</taxon>
    </lineage>
</organism>
<dbReference type="EMBL" id="GABE01002667">
    <property type="protein sequence ID" value="JAA42072.1"/>
    <property type="molecule type" value="mRNA"/>
</dbReference>
<keyword evidence="3" id="KW-1185">Reference proteome</keyword>
<dbReference type="AlphaFoldDB" id="K7DN50"/>
<dbReference type="EMBL" id="GABE01002668">
    <property type="protein sequence ID" value="JAA42071.1"/>
    <property type="molecule type" value="mRNA"/>
</dbReference>
<evidence type="ECO:0000313" key="1">
    <source>
        <dbReference type="EMBL" id="JAA42070.1"/>
    </source>
</evidence>
<dbReference type="EMBL" id="GABE01002666">
    <property type="protein sequence ID" value="JAA42073.1"/>
    <property type="molecule type" value="mRNA"/>
</dbReference>
<dbReference type="EMBL" id="GABE01002669">
    <property type="protein sequence ID" value="JAA42070.1"/>
    <property type="molecule type" value="mRNA"/>
</dbReference>
<dbReference type="GeneTree" id="ENSGT00900000143461"/>
<dbReference type="EMBL" id="AACZ04038959">
    <property type="status" value="NOT_ANNOTATED_CDS"/>
    <property type="molecule type" value="Genomic_DNA"/>
</dbReference>
<accession>K7DN50</accession>
<evidence type="ECO:0000313" key="2">
    <source>
        <dbReference type="Ensembl" id="ENSPTRP00000062335.1"/>
    </source>
</evidence>
<gene>
    <name evidence="1" type="primary">TMED2</name>
</gene>
<reference evidence="1" key="2">
    <citation type="submission" date="2012-10" db="EMBL/GenBank/DDBJ databases">
        <title>De novo assembly of the reference chimpanzee transcriptome from NextGen mRNA sequences.</title>
        <authorList>
            <person name="Maudhoo M.D."/>
            <person name="Meehan D.T."/>
            <person name="Norgren R.B.Jr."/>
        </authorList>
    </citation>
    <scope>NUCLEOTIDE SEQUENCE</scope>
    <source>
        <tissue evidence="1">Skeletal muscle</tissue>
    </source>
</reference>
<keyword evidence="1" id="KW-0472">Membrane</keyword>
<dbReference type="Proteomes" id="UP000002277">
    <property type="component" value="Chromosome 17"/>
</dbReference>
<name>K7DN50_PANTR</name>
<proteinExistence type="evidence at transcript level"/>
<dbReference type="Bgee" id="ENSPTRG00000047091">
    <property type="expression patterns" value="Expressed in primary visual cortex and 13 other cell types or tissues"/>
</dbReference>
<sequence length="100" mass="11115">MDQFEICSLVKSLTLIEGWPHILMFGHPLARICLVKQTFVASQMSYHLASGKRASFELCPPSQVGDTRGSTTKSSLLVVQLVLLPYPILSSQIHRGLFGW</sequence>